<evidence type="ECO:0000256" key="4">
    <source>
        <dbReference type="ARBA" id="ARBA00022519"/>
    </source>
</evidence>
<keyword evidence="12" id="KW-1185">Reference proteome</keyword>
<evidence type="ECO:0000256" key="7">
    <source>
        <dbReference type="ARBA" id="ARBA00023136"/>
    </source>
</evidence>
<dbReference type="InterPro" id="IPR007387">
    <property type="entry name" value="TRAP_DctQ"/>
</dbReference>
<feature type="transmembrane region" description="Helical" evidence="9">
    <location>
        <begin position="55"/>
        <end position="73"/>
    </location>
</feature>
<evidence type="ECO:0000256" key="2">
    <source>
        <dbReference type="ARBA" id="ARBA00022448"/>
    </source>
</evidence>
<dbReference type="GO" id="GO:0005886">
    <property type="term" value="C:plasma membrane"/>
    <property type="evidence" value="ECO:0007669"/>
    <property type="project" value="UniProtKB-SubCell"/>
</dbReference>
<comment type="similarity">
    <text evidence="8">Belongs to the TRAP transporter small permease family.</text>
</comment>
<evidence type="ECO:0000256" key="8">
    <source>
        <dbReference type="ARBA" id="ARBA00038436"/>
    </source>
</evidence>
<sequence>MRKKLHDNAKLIAHILERITAYPLIIIGGLMVVVVLIGTFWRYVLRNPFLWTEELARYLMIWMALVAASISLKEREHVGIKLVIDRFPPIPKKIIILITQLFVLLFLYYLTKEGFAAAVRATRQSSPALGISMFWPLLSVPVAGLLTGIQQILQIIIDLTAEEAV</sequence>
<dbReference type="RefSeq" id="WP_270455020.1">
    <property type="nucleotide sequence ID" value="NZ_JADPIE010000008.1"/>
</dbReference>
<keyword evidence="5 9" id="KW-0812">Transmembrane</keyword>
<comment type="subcellular location">
    <subcellularLocation>
        <location evidence="1">Cell inner membrane</location>
        <topology evidence="1">Multi-pass membrane protein</topology>
    </subcellularLocation>
</comment>
<dbReference type="PANTHER" id="PTHR35011">
    <property type="entry name" value="2,3-DIKETO-L-GULONATE TRAP TRANSPORTER SMALL PERMEASE PROTEIN YIAM"/>
    <property type="match status" value="1"/>
</dbReference>
<dbReference type="Pfam" id="PF04290">
    <property type="entry name" value="DctQ"/>
    <property type="match status" value="1"/>
</dbReference>
<gene>
    <name evidence="11" type="ORF">I0Q91_12765</name>
</gene>
<name>A0A931AS17_9FIRM</name>
<keyword evidence="4" id="KW-0997">Cell inner membrane</keyword>
<keyword evidence="7 9" id="KW-0472">Membrane</keyword>
<dbReference type="GO" id="GO:0022857">
    <property type="term" value="F:transmembrane transporter activity"/>
    <property type="evidence" value="ECO:0007669"/>
    <property type="project" value="TreeGrafter"/>
</dbReference>
<accession>A0A931AS17</accession>
<dbReference type="AlphaFoldDB" id="A0A931AS17"/>
<keyword evidence="3" id="KW-1003">Cell membrane</keyword>
<dbReference type="GO" id="GO:0015740">
    <property type="term" value="P:C4-dicarboxylate transport"/>
    <property type="evidence" value="ECO:0007669"/>
    <property type="project" value="TreeGrafter"/>
</dbReference>
<evidence type="ECO:0000259" key="10">
    <source>
        <dbReference type="Pfam" id="PF04290"/>
    </source>
</evidence>
<feature type="transmembrane region" description="Helical" evidence="9">
    <location>
        <begin position="131"/>
        <end position="149"/>
    </location>
</feature>
<feature type="transmembrane region" description="Helical" evidence="9">
    <location>
        <begin position="94"/>
        <end position="111"/>
    </location>
</feature>
<evidence type="ECO:0000256" key="1">
    <source>
        <dbReference type="ARBA" id="ARBA00004429"/>
    </source>
</evidence>
<evidence type="ECO:0000256" key="5">
    <source>
        <dbReference type="ARBA" id="ARBA00022692"/>
    </source>
</evidence>
<evidence type="ECO:0000256" key="6">
    <source>
        <dbReference type="ARBA" id="ARBA00022989"/>
    </source>
</evidence>
<protein>
    <submittedName>
        <fullName evidence="11">TRAP transporter small permease</fullName>
    </submittedName>
</protein>
<reference evidence="11" key="1">
    <citation type="submission" date="2020-11" db="EMBL/GenBank/DDBJ databases">
        <title>Halonatronomonas betainensis gen. nov., sp. nov. a novel haloalkaliphilic representative of the family Halanaerobiacae capable of betaine degradation.</title>
        <authorList>
            <person name="Boltyanskaya Y."/>
            <person name="Kevbrin V."/>
            <person name="Detkova E."/>
            <person name="Grouzdev D.S."/>
            <person name="Koziaeva V."/>
            <person name="Zhilina T."/>
        </authorList>
    </citation>
    <scope>NUCLEOTIDE SEQUENCE</scope>
    <source>
        <strain evidence="11">Z-7014</strain>
    </source>
</reference>
<dbReference type="EMBL" id="JADPIE010000008">
    <property type="protein sequence ID" value="MBF8437958.1"/>
    <property type="molecule type" value="Genomic_DNA"/>
</dbReference>
<keyword evidence="2" id="KW-0813">Transport</keyword>
<feature type="transmembrane region" description="Helical" evidence="9">
    <location>
        <begin position="21"/>
        <end position="43"/>
    </location>
</feature>
<evidence type="ECO:0000256" key="3">
    <source>
        <dbReference type="ARBA" id="ARBA00022475"/>
    </source>
</evidence>
<evidence type="ECO:0000313" key="11">
    <source>
        <dbReference type="EMBL" id="MBF8437958.1"/>
    </source>
</evidence>
<dbReference type="PANTHER" id="PTHR35011:SF2">
    <property type="entry name" value="2,3-DIKETO-L-GULONATE TRAP TRANSPORTER SMALL PERMEASE PROTEIN YIAM"/>
    <property type="match status" value="1"/>
</dbReference>
<organism evidence="11 12">
    <name type="scientific">Halonatronomonas betaini</name>
    <dbReference type="NCBI Taxonomy" id="2778430"/>
    <lineage>
        <taxon>Bacteria</taxon>
        <taxon>Bacillati</taxon>
        <taxon>Bacillota</taxon>
        <taxon>Clostridia</taxon>
        <taxon>Halanaerobiales</taxon>
        <taxon>Halarsenatibacteraceae</taxon>
        <taxon>Halonatronomonas</taxon>
    </lineage>
</organism>
<dbReference type="Proteomes" id="UP000621436">
    <property type="component" value="Unassembled WGS sequence"/>
</dbReference>
<evidence type="ECO:0000313" key="12">
    <source>
        <dbReference type="Proteomes" id="UP000621436"/>
    </source>
</evidence>
<comment type="caution">
    <text evidence="11">The sequence shown here is derived from an EMBL/GenBank/DDBJ whole genome shotgun (WGS) entry which is preliminary data.</text>
</comment>
<proteinExistence type="inferred from homology"/>
<dbReference type="InterPro" id="IPR055348">
    <property type="entry name" value="DctQ"/>
</dbReference>
<evidence type="ECO:0000256" key="9">
    <source>
        <dbReference type="SAM" id="Phobius"/>
    </source>
</evidence>
<keyword evidence="6 9" id="KW-1133">Transmembrane helix</keyword>
<feature type="domain" description="Tripartite ATP-independent periplasmic transporters DctQ component" evidence="10">
    <location>
        <begin position="31"/>
        <end position="158"/>
    </location>
</feature>